<evidence type="ECO:0000313" key="2">
    <source>
        <dbReference type="Proteomes" id="UP001491310"/>
    </source>
</evidence>
<keyword evidence="2" id="KW-1185">Reference proteome</keyword>
<dbReference type="InterPro" id="IPR000648">
    <property type="entry name" value="Oxysterol-bd"/>
</dbReference>
<protein>
    <submittedName>
        <fullName evidence="1">Uncharacterized protein</fullName>
    </submittedName>
</protein>
<dbReference type="EMBL" id="JALJOT010000003">
    <property type="protein sequence ID" value="KAK9916529.1"/>
    <property type="molecule type" value="Genomic_DNA"/>
</dbReference>
<dbReference type="SUPFAM" id="SSF144000">
    <property type="entry name" value="Oxysterol-binding protein-like"/>
    <property type="match status" value="1"/>
</dbReference>
<dbReference type="Proteomes" id="UP001491310">
    <property type="component" value="Unassembled WGS sequence"/>
</dbReference>
<comment type="caution">
    <text evidence="1">The sequence shown here is derived from an EMBL/GenBank/DDBJ whole genome shotgun (WGS) entry which is preliminary data.</text>
</comment>
<gene>
    <name evidence="1" type="ORF">WJX75_003761</name>
</gene>
<accession>A0ABR2YY39</accession>
<dbReference type="PANTHER" id="PTHR10972">
    <property type="entry name" value="OXYSTEROL-BINDING PROTEIN-RELATED"/>
    <property type="match status" value="1"/>
</dbReference>
<evidence type="ECO:0000313" key="1">
    <source>
        <dbReference type="EMBL" id="KAK9916529.1"/>
    </source>
</evidence>
<dbReference type="Pfam" id="PF01237">
    <property type="entry name" value="Oxysterol_BP"/>
    <property type="match status" value="1"/>
</dbReference>
<dbReference type="InterPro" id="IPR037239">
    <property type="entry name" value="OSBP_sf"/>
</dbReference>
<name>A0ABR2YY39_9CHLO</name>
<sequence length="196" mass="22571">MAPWWDAELPAPERRTALPHAKLKLPSAQETWKIVKHMVSSNNMDVPIPAHMCLPIDELQRRAEEMEYSELLDQAAEHPKRSMDRLLLVAAFAMSAFQAVRPMRASLPIMGETVEVVLPEKKMRFLAETAYLNQKANRVINAWVAEGENWLLEGEDEPALRFWGASLELHLNWLDHLTFSDGDAYSWKKARTQLRR</sequence>
<proteinExistence type="predicted"/>
<organism evidence="1 2">
    <name type="scientific">Coccomyxa subellipsoidea</name>
    <dbReference type="NCBI Taxonomy" id="248742"/>
    <lineage>
        <taxon>Eukaryota</taxon>
        <taxon>Viridiplantae</taxon>
        <taxon>Chlorophyta</taxon>
        <taxon>core chlorophytes</taxon>
        <taxon>Trebouxiophyceae</taxon>
        <taxon>Trebouxiophyceae incertae sedis</taxon>
        <taxon>Coccomyxaceae</taxon>
        <taxon>Coccomyxa</taxon>
    </lineage>
</organism>
<reference evidence="1 2" key="1">
    <citation type="journal article" date="2024" name="Nat. Commun.">
        <title>Phylogenomics reveals the evolutionary origins of lichenization in chlorophyte algae.</title>
        <authorList>
            <person name="Puginier C."/>
            <person name="Libourel C."/>
            <person name="Otte J."/>
            <person name="Skaloud P."/>
            <person name="Haon M."/>
            <person name="Grisel S."/>
            <person name="Petersen M."/>
            <person name="Berrin J.G."/>
            <person name="Delaux P.M."/>
            <person name="Dal Grande F."/>
            <person name="Keller J."/>
        </authorList>
    </citation>
    <scope>NUCLEOTIDE SEQUENCE [LARGE SCALE GENOMIC DNA]</scope>
    <source>
        <strain evidence="1 2">SAG 216-7</strain>
    </source>
</reference>